<dbReference type="EMBL" id="PQNK01000002">
    <property type="protein sequence ID" value="RRO87615.1"/>
    <property type="molecule type" value="Genomic_DNA"/>
</dbReference>
<protein>
    <submittedName>
        <fullName evidence="2">Uncharacterized protein</fullName>
    </submittedName>
</protein>
<feature type="region of interest" description="Disordered" evidence="1">
    <location>
        <begin position="91"/>
        <end position="110"/>
    </location>
</feature>
<evidence type="ECO:0000313" key="3">
    <source>
        <dbReference type="Proteomes" id="UP000276526"/>
    </source>
</evidence>
<gene>
    <name evidence="2" type="ORF">CXF48_01475</name>
</gene>
<sequence length="483" mass="51947">MTDPTYRHVRDVLFAELSPTRRSTLEQFLVPAVSSMVNLTVGQAARVALDLADRVGIYDLPGWQAVDAAAHMDIRPEVEWRMFGHTPRPGAPFAELTTPPSRPEPVRGRPEPVRYFRRQDVIAPVSRLHPTSPHPTVISIADSMLAWHMRINPNSGTDPVAYAGIHPSFDRQMELMAGNVWKIGAVLTFSDWPGENDVPLHGPAGHGDCRPSDRSRATDTTTPACRVELHGAPLPGAVAGRADDTPVWYVITLRPDLGDATFTEFCTGLAHIFLNHVPRVWTHRARERMDHSAAAAPIEAQAAGAMAAVRLRGTEIAERVHAQAMRHMASLSVPDPVDPGSDLGAEFGGEFGADVEAEFGAEFGADVEADLGADFGADVEAEFGAEFGADAEAEFGAGFGADADADAHADTEADPDAGAGHTAHAPRTAPADRPRLPLNEFRRALTGPDPLPDDVRWDCVLAAVDAVESLLRGDTLPMRVADW</sequence>
<organism evidence="2 3">
    <name type="scientific">Corynebacterium bovis</name>
    <dbReference type="NCBI Taxonomy" id="36808"/>
    <lineage>
        <taxon>Bacteria</taxon>
        <taxon>Bacillati</taxon>
        <taxon>Actinomycetota</taxon>
        <taxon>Actinomycetes</taxon>
        <taxon>Mycobacteriales</taxon>
        <taxon>Corynebacteriaceae</taxon>
        <taxon>Corynebacterium</taxon>
    </lineage>
</organism>
<feature type="compositionally biased region" description="Basic and acidic residues" evidence="1">
    <location>
        <begin position="207"/>
        <end position="217"/>
    </location>
</feature>
<evidence type="ECO:0000313" key="2">
    <source>
        <dbReference type="EMBL" id="RRO87615.1"/>
    </source>
</evidence>
<dbReference type="AlphaFoldDB" id="A0A426Q180"/>
<feature type="region of interest" description="Disordered" evidence="1">
    <location>
        <begin position="406"/>
        <end position="437"/>
    </location>
</feature>
<name>A0A426Q180_9CORY</name>
<feature type="region of interest" description="Disordered" evidence="1">
    <location>
        <begin position="200"/>
        <end position="219"/>
    </location>
</feature>
<dbReference type="Proteomes" id="UP000276526">
    <property type="component" value="Unassembled WGS sequence"/>
</dbReference>
<accession>A0A426Q180</accession>
<evidence type="ECO:0000256" key="1">
    <source>
        <dbReference type="SAM" id="MobiDB-lite"/>
    </source>
</evidence>
<proteinExistence type="predicted"/>
<reference evidence="2 3" key="1">
    <citation type="submission" date="2018-01" db="EMBL/GenBank/DDBJ databases">
        <title>Twenty Corynebacterium bovis Genomes.</title>
        <authorList>
            <person name="Gulvik C.A."/>
        </authorList>
    </citation>
    <scope>NUCLEOTIDE SEQUENCE [LARGE SCALE GENOMIC DNA]</scope>
    <source>
        <strain evidence="2 3">F6900</strain>
    </source>
</reference>
<dbReference type="RefSeq" id="WP_125173389.1">
    <property type="nucleotide sequence ID" value="NZ_JAPJOD010000041.1"/>
</dbReference>
<comment type="caution">
    <text evidence="2">The sequence shown here is derived from an EMBL/GenBank/DDBJ whole genome shotgun (WGS) entry which is preliminary data.</text>
</comment>